<comment type="caution">
    <text evidence="1">The sequence shown here is derived from an EMBL/GenBank/DDBJ whole genome shotgun (WGS) entry which is preliminary data.</text>
</comment>
<evidence type="ECO:0000313" key="1">
    <source>
        <dbReference type="EMBL" id="MDR7267855.1"/>
    </source>
</evidence>
<organism evidence="1 2">
    <name type="scientific">Roseateles saccharophilus</name>
    <name type="common">Pseudomonas saccharophila</name>
    <dbReference type="NCBI Taxonomy" id="304"/>
    <lineage>
        <taxon>Bacteria</taxon>
        <taxon>Pseudomonadati</taxon>
        <taxon>Pseudomonadota</taxon>
        <taxon>Betaproteobacteria</taxon>
        <taxon>Burkholderiales</taxon>
        <taxon>Sphaerotilaceae</taxon>
        <taxon>Roseateles</taxon>
    </lineage>
</organism>
<gene>
    <name evidence="1" type="ORF">J2X20_000484</name>
</gene>
<reference evidence="1 2" key="1">
    <citation type="submission" date="2023-07" db="EMBL/GenBank/DDBJ databases">
        <title>Sorghum-associated microbial communities from plants grown in Nebraska, USA.</title>
        <authorList>
            <person name="Schachtman D."/>
        </authorList>
    </citation>
    <scope>NUCLEOTIDE SEQUENCE [LARGE SCALE GENOMIC DNA]</scope>
    <source>
        <strain evidence="1 2">BE314</strain>
    </source>
</reference>
<protein>
    <submittedName>
        <fullName evidence="1">Uncharacterized protein</fullName>
    </submittedName>
</protein>
<keyword evidence="2" id="KW-1185">Reference proteome</keyword>
<name>A0ABU1YG77_ROSSA</name>
<sequence length="201" mass="22592">MEWVLNQLQGLPPKLRRLLFEPKVARGVAPNLKSFNLGLAQQLANAGGFDALVAAVLLMRRAELIPSVELRRLAWMAYMATQQSVRAMPALARVADELFGAIDMMFPNWLYVHHDKRTNVVVHPVSLGAKASEQDLYKLESWDRLMRTCLQRDADFLNLHVDTGKYMKVTELFSFTSEERLRNGESAVPRPDGVQPGTASS</sequence>
<accession>A0ABU1YG77</accession>
<proteinExistence type="predicted"/>
<dbReference type="RefSeq" id="WP_310260352.1">
    <property type="nucleotide sequence ID" value="NZ_JAVDXU010000001.1"/>
</dbReference>
<evidence type="ECO:0000313" key="2">
    <source>
        <dbReference type="Proteomes" id="UP001180453"/>
    </source>
</evidence>
<dbReference type="Proteomes" id="UP001180453">
    <property type="component" value="Unassembled WGS sequence"/>
</dbReference>
<dbReference type="EMBL" id="JAVDXU010000001">
    <property type="protein sequence ID" value="MDR7267855.1"/>
    <property type="molecule type" value="Genomic_DNA"/>
</dbReference>